<protein>
    <submittedName>
        <fullName evidence="6">MFS transporter, CP family, cyanate transporter</fullName>
    </submittedName>
</protein>
<dbReference type="InterPro" id="IPR011701">
    <property type="entry name" value="MFS"/>
</dbReference>
<dbReference type="InterPro" id="IPR052524">
    <property type="entry name" value="MFS_Cyanate_Porter"/>
</dbReference>
<comment type="caution">
    <text evidence="6">The sequence shown here is derived from an EMBL/GenBank/DDBJ whole genome shotgun (WGS) entry which is preliminary data.</text>
</comment>
<feature type="transmembrane region" description="Helical" evidence="4">
    <location>
        <begin position="381"/>
        <end position="400"/>
    </location>
</feature>
<feature type="transmembrane region" description="Helical" evidence="4">
    <location>
        <begin position="118"/>
        <end position="136"/>
    </location>
</feature>
<dbReference type="InterPro" id="IPR036259">
    <property type="entry name" value="MFS_trans_sf"/>
</dbReference>
<dbReference type="Proteomes" id="UP000004374">
    <property type="component" value="Unassembled WGS sequence"/>
</dbReference>
<keyword evidence="3 4" id="KW-0472">Membrane</keyword>
<evidence type="ECO:0000256" key="3">
    <source>
        <dbReference type="ARBA" id="ARBA00023136"/>
    </source>
</evidence>
<evidence type="ECO:0000256" key="2">
    <source>
        <dbReference type="ARBA" id="ARBA00022989"/>
    </source>
</evidence>
<evidence type="ECO:0000256" key="4">
    <source>
        <dbReference type="SAM" id="Phobius"/>
    </source>
</evidence>
<proteinExistence type="predicted"/>
<dbReference type="AlphaFoldDB" id="I1DTT1"/>
<dbReference type="PANTHER" id="PTHR23523:SF2">
    <property type="entry name" value="2-NITROIMIDAZOLE TRANSPORTER"/>
    <property type="match status" value="1"/>
</dbReference>
<dbReference type="RefSeq" id="WP_008218281.1">
    <property type="nucleotide sequence ID" value="NZ_BAFK01000002.1"/>
</dbReference>
<evidence type="ECO:0000313" key="7">
    <source>
        <dbReference type="Proteomes" id="UP000004374"/>
    </source>
</evidence>
<accession>I1DTT1</accession>
<dbReference type="STRING" id="562729.RNAN_0427"/>
<dbReference type="InterPro" id="IPR020846">
    <property type="entry name" value="MFS_dom"/>
</dbReference>
<evidence type="ECO:0000259" key="5">
    <source>
        <dbReference type="PROSITE" id="PS50850"/>
    </source>
</evidence>
<organism evidence="6 7">
    <name type="scientific">Rheinheimera nanhaiensis E407-8</name>
    <dbReference type="NCBI Taxonomy" id="562729"/>
    <lineage>
        <taxon>Bacteria</taxon>
        <taxon>Pseudomonadati</taxon>
        <taxon>Pseudomonadota</taxon>
        <taxon>Gammaproteobacteria</taxon>
        <taxon>Chromatiales</taxon>
        <taxon>Chromatiaceae</taxon>
        <taxon>Rheinheimera</taxon>
    </lineage>
</organism>
<feature type="transmembrane region" description="Helical" evidence="4">
    <location>
        <begin position="60"/>
        <end position="82"/>
    </location>
</feature>
<keyword evidence="7" id="KW-1185">Reference proteome</keyword>
<dbReference type="PROSITE" id="PS50850">
    <property type="entry name" value="MFS"/>
    <property type="match status" value="1"/>
</dbReference>
<feature type="transmembrane region" description="Helical" evidence="4">
    <location>
        <begin position="94"/>
        <end position="112"/>
    </location>
</feature>
<feature type="transmembrane region" description="Helical" evidence="4">
    <location>
        <begin position="316"/>
        <end position="336"/>
    </location>
</feature>
<keyword evidence="2 4" id="KW-1133">Transmembrane helix</keyword>
<feature type="transmembrane region" description="Helical" evidence="4">
    <location>
        <begin position="291"/>
        <end position="310"/>
    </location>
</feature>
<feature type="transmembrane region" description="Helical" evidence="4">
    <location>
        <begin position="348"/>
        <end position="369"/>
    </location>
</feature>
<feature type="transmembrane region" description="Helical" evidence="4">
    <location>
        <begin position="148"/>
        <end position="168"/>
    </location>
</feature>
<dbReference type="SUPFAM" id="SSF103473">
    <property type="entry name" value="MFS general substrate transporter"/>
    <property type="match status" value="1"/>
</dbReference>
<reference evidence="6 7" key="1">
    <citation type="journal article" date="2012" name="J. Bacteriol.">
        <title>Genome Sequence of the Protease-Producing Bacterium Rheinheimera nanhaiensis E407-8T, Isolated from Deep-Sea Sediment of the South China Sea.</title>
        <authorList>
            <person name="Zhang X.-Y."/>
            <person name="Zhang Y.-J."/>
            <person name="Qin Q.-L."/>
            <person name="Xie B.-B."/>
            <person name="Chen X.-L."/>
            <person name="Zhou B.-C."/>
            <person name="Zhang Y.-Z."/>
        </authorList>
    </citation>
    <scope>NUCLEOTIDE SEQUENCE [LARGE SCALE GENOMIC DNA]</scope>
    <source>
        <strain evidence="6 7">E407-8</strain>
    </source>
</reference>
<evidence type="ECO:0000313" key="6">
    <source>
        <dbReference type="EMBL" id="GAB57459.1"/>
    </source>
</evidence>
<feature type="transmembrane region" description="Helical" evidence="4">
    <location>
        <begin position="261"/>
        <end position="284"/>
    </location>
</feature>
<dbReference type="GO" id="GO:0022857">
    <property type="term" value="F:transmembrane transporter activity"/>
    <property type="evidence" value="ECO:0007669"/>
    <property type="project" value="InterPro"/>
</dbReference>
<name>I1DTT1_9GAMM</name>
<dbReference type="PANTHER" id="PTHR23523">
    <property type="match status" value="1"/>
</dbReference>
<feature type="transmembrane region" description="Helical" evidence="4">
    <location>
        <begin position="227"/>
        <end position="249"/>
    </location>
</feature>
<evidence type="ECO:0000256" key="1">
    <source>
        <dbReference type="ARBA" id="ARBA00022692"/>
    </source>
</evidence>
<feature type="domain" description="Major facilitator superfamily (MFS) profile" evidence="5">
    <location>
        <begin position="26"/>
        <end position="405"/>
    </location>
</feature>
<gene>
    <name evidence="6" type="ORF">RNAN_0427</name>
</gene>
<dbReference type="Pfam" id="PF07690">
    <property type="entry name" value="MFS_1"/>
    <property type="match status" value="1"/>
</dbReference>
<dbReference type="OrthoDB" id="5758872at2"/>
<keyword evidence="1 4" id="KW-0812">Transmembrane</keyword>
<feature type="transmembrane region" description="Helical" evidence="4">
    <location>
        <begin position="25"/>
        <end position="54"/>
    </location>
</feature>
<dbReference type="EMBL" id="BAFK01000002">
    <property type="protein sequence ID" value="GAB57459.1"/>
    <property type="molecule type" value="Genomic_DNA"/>
</dbReference>
<sequence>MLVQCKTLPQTAVNPLLEEAKGPSIAIAVLCIVLVALTLRPGIVSIGPLLPAIIQELGLSYIQAALLTSIPTLLMGALAIPAPWLAHRFGRDRVILAALLVLGASIGLRTLVGSIGQLFFATAGVGAGIAIAGTLLSGYVKARFPTKVAIFMGLYTTSIALGSTLAAASTGPLAEAAENWRWAAGFWVLPVALAIGAWLFIERNGRQKRASGALSVAPRLPLRNPTAWLIALFFACNNLVFYAMIAWLAPIYIELGNTPTAAGMILAGYTLGFMVATPLFGFISRNEDRRIVLAVSAGIALLGSLAIAVAPNTLPMLWVPLAAFGTGGAFTLAMTLPLDNASTPEEAGAWSAFVMLPSYIVAAVGPLLVGFLRDLGDSFHLSLWVLVVIGAVMLLVTPFLKPNRNNKVLISP</sequence>
<feature type="transmembrane region" description="Helical" evidence="4">
    <location>
        <begin position="180"/>
        <end position="201"/>
    </location>
</feature>
<dbReference type="Gene3D" id="1.20.1250.20">
    <property type="entry name" value="MFS general substrate transporter like domains"/>
    <property type="match status" value="2"/>
</dbReference>